<evidence type="ECO:0000313" key="1">
    <source>
        <dbReference type="EMBL" id="KAG8470682.1"/>
    </source>
</evidence>
<dbReference type="AlphaFoldDB" id="A0A8J5XXQ8"/>
<evidence type="ECO:0000313" key="2">
    <source>
        <dbReference type="Proteomes" id="UP000751190"/>
    </source>
</evidence>
<keyword evidence="2" id="KW-1185">Reference proteome</keyword>
<dbReference type="Proteomes" id="UP000751190">
    <property type="component" value="Unassembled WGS sequence"/>
</dbReference>
<reference evidence="1" key="1">
    <citation type="submission" date="2021-05" db="EMBL/GenBank/DDBJ databases">
        <title>The genome of the haptophyte Pavlova lutheri (Diacronema luteri, Pavlovales) - a model for lipid biosynthesis in eukaryotic algae.</title>
        <authorList>
            <person name="Hulatt C.J."/>
            <person name="Posewitz M.C."/>
        </authorList>
    </citation>
    <scope>NUCLEOTIDE SEQUENCE</scope>
    <source>
        <strain evidence="1">NIVA-4/92</strain>
    </source>
</reference>
<proteinExistence type="predicted"/>
<name>A0A8J5XXQ8_DIALT</name>
<accession>A0A8J5XXQ8</accession>
<dbReference type="EMBL" id="JAGTXO010000001">
    <property type="protein sequence ID" value="KAG8470682.1"/>
    <property type="molecule type" value="Genomic_DNA"/>
</dbReference>
<comment type="caution">
    <text evidence="1">The sequence shown here is derived from an EMBL/GenBank/DDBJ whole genome shotgun (WGS) entry which is preliminary data.</text>
</comment>
<gene>
    <name evidence="1" type="ORF">KFE25_009103</name>
</gene>
<organism evidence="1 2">
    <name type="scientific">Diacronema lutheri</name>
    <name type="common">Unicellular marine alga</name>
    <name type="synonym">Monochrysis lutheri</name>
    <dbReference type="NCBI Taxonomy" id="2081491"/>
    <lineage>
        <taxon>Eukaryota</taxon>
        <taxon>Haptista</taxon>
        <taxon>Haptophyta</taxon>
        <taxon>Pavlovophyceae</taxon>
        <taxon>Pavlovales</taxon>
        <taxon>Pavlovaceae</taxon>
        <taxon>Diacronema</taxon>
    </lineage>
</organism>
<protein>
    <submittedName>
        <fullName evidence="1">Uncharacterized protein</fullName>
    </submittedName>
</protein>
<sequence>MHLSVHVPDRSLKCAHRWRAERWQKLRSPGAQPENVGPTRARLWVDFRDGLLCLCGKADGQRVELTGLMLELALSEAYRERRRVPDFALVFDLNDHNCTSRICALPELQSSPQPVRRAACARLHADLVALRRH</sequence>